<keyword evidence="6 11" id="KW-0798">TonB box</keyword>
<keyword evidence="7 10" id="KW-0472">Membrane</keyword>
<evidence type="ECO:0000256" key="4">
    <source>
        <dbReference type="ARBA" id="ARBA00022692"/>
    </source>
</evidence>
<dbReference type="PROSITE" id="PS52016">
    <property type="entry name" value="TONB_DEPENDENT_REC_3"/>
    <property type="match status" value="1"/>
</dbReference>
<dbReference type="InterPro" id="IPR039426">
    <property type="entry name" value="TonB-dep_rcpt-like"/>
</dbReference>
<dbReference type="InterPro" id="IPR037066">
    <property type="entry name" value="Plug_dom_sf"/>
</dbReference>
<dbReference type="Pfam" id="PF00593">
    <property type="entry name" value="TonB_dep_Rec_b-barrel"/>
    <property type="match status" value="1"/>
</dbReference>
<dbReference type="GO" id="GO:0044718">
    <property type="term" value="P:siderophore transmembrane transport"/>
    <property type="evidence" value="ECO:0007669"/>
    <property type="project" value="TreeGrafter"/>
</dbReference>
<feature type="domain" description="TonB-dependent receptor-like beta-barrel" evidence="12">
    <location>
        <begin position="241"/>
        <end position="618"/>
    </location>
</feature>
<evidence type="ECO:0000256" key="1">
    <source>
        <dbReference type="ARBA" id="ARBA00004571"/>
    </source>
</evidence>
<accession>A0A5K8AAY2</accession>
<dbReference type="Gene3D" id="2.170.130.10">
    <property type="entry name" value="TonB-dependent receptor, plug domain"/>
    <property type="match status" value="1"/>
</dbReference>
<dbReference type="InterPro" id="IPR000531">
    <property type="entry name" value="Beta-barrel_TonB"/>
</dbReference>
<evidence type="ECO:0000256" key="11">
    <source>
        <dbReference type="RuleBase" id="RU003357"/>
    </source>
</evidence>
<keyword evidence="8" id="KW-0675">Receptor</keyword>
<evidence type="ECO:0000256" key="5">
    <source>
        <dbReference type="ARBA" id="ARBA00022729"/>
    </source>
</evidence>
<dbReference type="InterPro" id="IPR012910">
    <property type="entry name" value="Plug_dom"/>
</dbReference>
<dbReference type="GO" id="GO:0015344">
    <property type="term" value="F:siderophore uptake transmembrane transporter activity"/>
    <property type="evidence" value="ECO:0007669"/>
    <property type="project" value="TreeGrafter"/>
</dbReference>
<name>A0A5K8AAY2_9BACT</name>
<evidence type="ECO:0000256" key="2">
    <source>
        <dbReference type="ARBA" id="ARBA00022448"/>
    </source>
</evidence>
<dbReference type="EMBL" id="AP021879">
    <property type="protein sequence ID" value="BBO89648.1"/>
    <property type="molecule type" value="Genomic_DNA"/>
</dbReference>
<keyword evidence="2 10" id="KW-0813">Transport</keyword>
<comment type="similarity">
    <text evidence="10 11">Belongs to the TonB-dependent receptor family.</text>
</comment>
<dbReference type="PANTHER" id="PTHR30069:SF29">
    <property type="entry name" value="HEMOGLOBIN AND HEMOGLOBIN-HAPTOGLOBIN-BINDING PROTEIN 1-RELATED"/>
    <property type="match status" value="1"/>
</dbReference>
<evidence type="ECO:0000256" key="8">
    <source>
        <dbReference type="ARBA" id="ARBA00023170"/>
    </source>
</evidence>
<gene>
    <name evidence="14" type="primary">btuB_1</name>
    <name evidence="14" type="ORF">DSCOOX_28280</name>
</gene>
<reference evidence="14 15" key="1">
    <citation type="submission" date="2019-11" db="EMBL/GenBank/DDBJ databases">
        <title>Comparative genomics of hydrocarbon-degrading Desulfosarcina strains.</title>
        <authorList>
            <person name="Watanabe M."/>
            <person name="Kojima H."/>
            <person name="Fukui M."/>
        </authorList>
    </citation>
    <scope>NUCLEOTIDE SEQUENCE [LARGE SCALE GENOMIC DNA]</scope>
    <source>
        <strain evidence="15">oXyS1</strain>
    </source>
</reference>
<dbReference type="PANTHER" id="PTHR30069">
    <property type="entry name" value="TONB-DEPENDENT OUTER MEMBRANE RECEPTOR"/>
    <property type="match status" value="1"/>
</dbReference>
<evidence type="ECO:0000256" key="7">
    <source>
        <dbReference type="ARBA" id="ARBA00023136"/>
    </source>
</evidence>
<evidence type="ECO:0000259" key="13">
    <source>
        <dbReference type="Pfam" id="PF07715"/>
    </source>
</evidence>
<dbReference type="Proteomes" id="UP000422108">
    <property type="component" value="Chromosome"/>
</dbReference>
<feature type="domain" description="TonB-dependent receptor plug" evidence="13">
    <location>
        <begin position="60"/>
        <end position="164"/>
    </location>
</feature>
<dbReference type="Pfam" id="PF07715">
    <property type="entry name" value="Plug"/>
    <property type="match status" value="1"/>
</dbReference>
<comment type="subcellular location">
    <subcellularLocation>
        <location evidence="1 10">Cell outer membrane</location>
        <topology evidence="1 10">Multi-pass membrane protein</topology>
    </subcellularLocation>
</comment>
<dbReference type="Gene3D" id="2.40.170.20">
    <property type="entry name" value="TonB-dependent receptor, beta-barrel domain"/>
    <property type="match status" value="1"/>
</dbReference>
<organism evidence="14 15">
    <name type="scientific">Desulfosarcina ovata subsp. ovata</name>
    <dbReference type="NCBI Taxonomy" id="2752305"/>
    <lineage>
        <taxon>Bacteria</taxon>
        <taxon>Pseudomonadati</taxon>
        <taxon>Thermodesulfobacteriota</taxon>
        <taxon>Desulfobacteria</taxon>
        <taxon>Desulfobacterales</taxon>
        <taxon>Desulfosarcinaceae</taxon>
        <taxon>Desulfosarcina</taxon>
    </lineage>
</organism>
<evidence type="ECO:0000256" key="3">
    <source>
        <dbReference type="ARBA" id="ARBA00022452"/>
    </source>
</evidence>
<dbReference type="GO" id="GO:0009279">
    <property type="term" value="C:cell outer membrane"/>
    <property type="evidence" value="ECO:0007669"/>
    <property type="project" value="UniProtKB-SubCell"/>
</dbReference>
<dbReference type="SUPFAM" id="SSF56935">
    <property type="entry name" value="Porins"/>
    <property type="match status" value="1"/>
</dbReference>
<keyword evidence="15" id="KW-1185">Reference proteome</keyword>
<protein>
    <submittedName>
        <fullName evidence="14">Vitamin B12 transporter BtuB</fullName>
    </submittedName>
</protein>
<dbReference type="AlphaFoldDB" id="A0A5K8AAY2"/>
<keyword evidence="5" id="KW-0732">Signal</keyword>
<keyword evidence="3 10" id="KW-1134">Transmembrane beta strand</keyword>
<evidence type="ECO:0000259" key="12">
    <source>
        <dbReference type="Pfam" id="PF00593"/>
    </source>
</evidence>
<evidence type="ECO:0000256" key="9">
    <source>
        <dbReference type="ARBA" id="ARBA00023237"/>
    </source>
</evidence>
<keyword evidence="9 10" id="KW-0998">Cell outer membrane</keyword>
<proteinExistence type="inferred from homology"/>
<evidence type="ECO:0000313" key="14">
    <source>
        <dbReference type="EMBL" id="BBO89648.1"/>
    </source>
</evidence>
<evidence type="ECO:0000313" key="15">
    <source>
        <dbReference type="Proteomes" id="UP000422108"/>
    </source>
</evidence>
<sequence>MVGNTRSMKFMLRLFLYGTLVLVMMPACLALSFSETQELEEMVVEGRKIEERLSGELEEFGHKVEIVTGEEITAGGYADVNQILESLVPGLYVSSKSGRGDYMRMSMNGGDTKRVIFLIDGVRINNRLYGRGYLDTLSVKMIDRIEVLKTGEGLYYGTDGTSGVINIITKPVTKERHGSLGAGYGSYDAAEAHGYLSETINENGFLIYGSYDAWEGYQTFCDEDYDHIEGAARKDRGYIRNSLLAKYERNVDWGNGAVLRGSILRNEAEADFMRVDEDKAVNDRTEYVGILKWDHDIAEDLSYYVKAYYHEWWTEYTRQELDGTFVYNEALWGYEDWGVNLMGSWFFLEENELLLGFDYQNYWGKDEVVVIKGDHEEVYAGFFALRPHFNFIPDLKMSLGGRYNQTGGSDSFVWNASARSPIFGPFFARAVVGTNFRLANAYELYADEDYAIGNPDLDPEESLNVEAGLGATFGLFTAAVDYYYSEITDMIAVGDDLVFENTDGETDLESWAISLSSQPYKGFSFVLSAVYTDATNKDDDVQLTHIPESFYKGLLRYWHPSRRFGGDLSVRYIGDVYGTDYPEFGAVNYGKYWVTDISGFVRFGNDLAHTLTLRVDNLFDKDYTTYGYGRTTGSDGEPFIYEYQGTPLALMLSYTYDF</sequence>
<dbReference type="InterPro" id="IPR036942">
    <property type="entry name" value="Beta-barrel_TonB_sf"/>
</dbReference>
<keyword evidence="4 10" id="KW-0812">Transmembrane</keyword>
<evidence type="ECO:0000256" key="6">
    <source>
        <dbReference type="ARBA" id="ARBA00023077"/>
    </source>
</evidence>
<dbReference type="CDD" id="cd01347">
    <property type="entry name" value="ligand_gated_channel"/>
    <property type="match status" value="1"/>
</dbReference>
<evidence type="ECO:0000256" key="10">
    <source>
        <dbReference type="PROSITE-ProRule" id="PRU01360"/>
    </source>
</evidence>